<dbReference type="VEuPathDB" id="FungiDB:yc1106_00945"/>
<evidence type="ECO:0000313" key="3">
    <source>
        <dbReference type="Proteomes" id="UP001056012"/>
    </source>
</evidence>
<sequence>MLYTATGEHRGPSGGPYDGGCSLPDPRTPSGDPPRALQAQRPSQDGPVAQSGRYCRRAEKRAGGRIARTKRGGDTWLAVVASAEGGPWRRSLAWAVVWMHKHRQES</sequence>
<dbReference type="Proteomes" id="UP001056012">
    <property type="component" value="Chromosome 1"/>
</dbReference>
<protein>
    <submittedName>
        <fullName evidence="2">Uncharacterized protein</fullName>
    </submittedName>
</protein>
<dbReference type="EMBL" id="CP089274">
    <property type="protein sequence ID" value="USP73671.1"/>
    <property type="molecule type" value="Genomic_DNA"/>
</dbReference>
<dbReference type="AlphaFoldDB" id="A0A9Q9DPU1"/>
<proteinExistence type="predicted"/>
<gene>
    <name evidence="2" type="ORF">yc1106_00945</name>
</gene>
<dbReference type="OrthoDB" id="10653715at2759"/>
<organism evidence="2 3">
    <name type="scientific">Curvularia clavata</name>
    <dbReference type="NCBI Taxonomy" id="95742"/>
    <lineage>
        <taxon>Eukaryota</taxon>
        <taxon>Fungi</taxon>
        <taxon>Dikarya</taxon>
        <taxon>Ascomycota</taxon>
        <taxon>Pezizomycotina</taxon>
        <taxon>Dothideomycetes</taxon>
        <taxon>Pleosporomycetidae</taxon>
        <taxon>Pleosporales</taxon>
        <taxon>Pleosporineae</taxon>
        <taxon>Pleosporaceae</taxon>
        <taxon>Curvularia</taxon>
    </lineage>
</organism>
<reference evidence="2" key="1">
    <citation type="submission" date="2021-12" db="EMBL/GenBank/DDBJ databases">
        <title>Curvularia clavata genome.</title>
        <authorList>
            <person name="Cao Y."/>
        </authorList>
    </citation>
    <scope>NUCLEOTIDE SEQUENCE</scope>
    <source>
        <strain evidence="2">Yc1106</strain>
    </source>
</reference>
<accession>A0A9Q9DPU1</accession>
<keyword evidence="3" id="KW-1185">Reference proteome</keyword>
<feature type="region of interest" description="Disordered" evidence="1">
    <location>
        <begin position="1"/>
        <end position="67"/>
    </location>
</feature>
<name>A0A9Q9DPU1_CURCL</name>
<evidence type="ECO:0000313" key="2">
    <source>
        <dbReference type="EMBL" id="USP73671.1"/>
    </source>
</evidence>
<evidence type="ECO:0000256" key="1">
    <source>
        <dbReference type="SAM" id="MobiDB-lite"/>
    </source>
</evidence>